<dbReference type="Proteomes" id="UP000186230">
    <property type="component" value="Chromosome"/>
</dbReference>
<dbReference type="PRINTS" id="PR00599">
    <property type="entry name" value="MAPEPTIDASE"/>
</dbReference>
<dbReference type="Gene3D" id="3.40.350.10">
    <property type="entry name" value="Creatinase/prolidase N-terminal domain"/>
    <property type="match status" value="1"/>
</dbReference>
<dbReference type="GO" id="GO:0046872">
    <property type="term" value="F:metal ion binding"/>
    <property type="evidence" value="ECO:0007669"/>
    <property type="project" value="UniProtKB-KW"/>
</dbReference>
<dbReference type="InterPro" id="IPR000994">
    <property type="entry name" value="Pept_M24"/>
</dbReference>
<proteinExistence type="predicted"/>
<dbReference type="InterPro" id="IPR036005">
    <property type="entry name" value="Creatinase/aminopeptidase-like"/>
</dbReference>
<keyword evidence="2" id="KW-0479">Metal-binding</keyword>
<reference evidence="7 8" key="1">
    <citation type="submission" date="2016-07" db="EMBL/GenBank/DDBJ databases">
        <title>Multi-omics approach to identify versatile polysaccharide utilization systems of a marine flavobacterium Gramella flava.</title>
        <authorList>
            <person name="Tang K."/>
        </authorList>
    </citation>
    <scope>NUCLEOTIDE SEQUENCE [LARGE SCALE GENOMIC DNA]</scope>
    <source>
        <strain evidence="7 8">JLT2011</strain>
    </source>
</reference>
<dbReference type="InterPro" id="IPR029149">
    <property type="entry name" value="Creatin/AminoP/Spt16_N"/>
</dbReference>
<gene>
    <name evidence="7" type="ORF">GRFL_0578</name>
</gene>
<dbReference type="GO" id="GO:0004177">
    <property type="term" value="F:aminopeptidase activity"/>
    <property type="evidence" value="ECO:0007669"/>
    <property type="project" value="UniProtKB-ARBA"/>
</dbReference>
<feature type="domain" description="Peptidase M24" evidence="5">
    <location>
        <begin position="177"/>
        <end position="385"/>
    </location>
</feature>
<dbReference type="InterPro" id="IPR050659">
    <property type="entry name" value="Peptidase_M24B"/>
</dbReference>
<dbReference type="PANTHER" id="PTHR46112:SF3">
    <property type="entry name" value="AMINOPEPTIDASE YPDF"/>
    <property type="match status" value="1"/>
</dbReference>
<dbReference type="SUPFAM" id="SSF55920">
    <property type="entry name" value="Creatinase/aminopeptidase"/>
    <property type="match status" value="1"/>
</dbReference>
<dbReference type="AlphaFoldDB" id="A0A1L7I2K0"/>
<feature type="domain" description="Creatinase N-terminal" evidence="6">
    <location>
        <begin position="41"/>
        <end position="170"/>
    </location>
</feature>
<accession>A0A1L7I2K0</accession>
<dbReference type="InterPro" id="IPR001131">
    <property type="entry name" value="Peptidase_M24B_aminopep-P_CS"/>
</dbReference>
<dbReference type="Pfam" id="PF00557">
    <property type="entry name" value="Peptidase_M24"/>
    <property type="match status" value="1"/>
</dbReference>
<protein>
    <submittedName>
        <fullName evidence="7">Proline dipeptidase</fullName>
    </submittedName>
</protein>
<dbReference type="STRING" id="1229726.GRFL_0578"/>
<dbReference type="PROSITE" id="PS00491">
    <property type="entry name" value="PROLINE_PEPTIDASE"/>
    <property type="match status" value="1"/>
</dbReference>
<keyword evidence="1" id="KW-0645">Protease</keyword>
<organism evidence="7 8">
    <name type="scientific">Christiangramia flava JLT2011</name>
    <dbReference type="NCBI Taxonomy" id="1229726"/>
    <lineage>
        <taxon>Bacteria</taxon>
        <taxon>Pseudomonadati</taxon>
        <taxon>Bacteroidota</taxon>
        <taxon>Flavobacteriia</taxon>
        <taxon>Flavobacteriales</taxon>
        <taxon>Flavobacteriaceae</taxon>
        <taxon>Christiangramia</taxon>
    </lineage>
</organism>
<sequence length="406" mass="45306">MKMNSNRKYGIGGSTAQAELEKLRRPLRQPEEIPSSEFHKRIDRACSLMKKNGIDALYLNAGTNLYYFTGTSWHPSERLVGAVIFSDGSLFYPVPEFEIGTFSEYIDQKGEILSWQEHESPVDKIVELFADNATLAVDDSTPFNIVNRFQNAGKLKILNAENLIRSIRMIKSPAEIEQLQYAMDLTMQVQRAAARILQPGITTLEVVEFINAAHKKLGIASGSYFCIVLFGKDTSFPHGVKNPKPLEEGDIVLVDTGCRFNGYLSDITRTYCYGKPTQKETDIWNIEKKAQFAAFHACQIGGSCGNIDEEVRNTLIKNGLGPGYELPGLPHRTGHGIGLEIHEHPYILGGNETLLQPGMTFSIEPMLVIPDKFGIRLEDHVYMTEDGPKWFSEPALSIENPFGTAI</sequence>
<evidence type="ECO:0000256" key="2">
    <source>
        <dbReference type="ARBA" id="ARBA00022723"/>
    </source>
</evidence>
<keyword evidence="8" id="KW-1185">Reference proteome</keyword>
<evidence type="ECO:0000256" key="3">
    <source>
        <dbReference type="ARBA" id="ARBA00022801"/>
    </source>
</evidence>
<keyword evidence="3" id="KW-0378">Hydrolase</keyword>
<dbReference type="KEGG" id="gfl:GRFL_0578"/>
<dbReference type="EMBL" id="CP016359">
    <property type="protein sequence ID" value="APU67302.1"/>
    <property type="molecule type" value="Genomic_DNA"/>
</dbReference>
<name>A0A1L7I2K0_9FLAO</name>
<evidence type="ECO:0000313" key="7">
    <source>
        <dbReference type="EMBL" id="APU67302.1"/>
    </source>
</evidence>
<evidence type="ECO:0000259" key="6">
    <source>
        <dbReference type="Pfam" id="PF01321"/>
    </source>
</evidence>
<dbReference type="GO" id="GO:0006508">
    <property type="term" value="P:proteolysis"/>
    <property type="evidence" value="ECO:0007669"/>
    <property type="project" value="UniProtKB-KW"/>
</dbReference>
<dbReference type="Gene3D" id="3.90.230.10">
    <property type="entry name" value="Creatinase/methionine aminopeptidase superfamily"/>
    <property type="match status" value="1"/>
</dbReference>
<evidence type="ECO:0000256" key="4">
    <source>
        <dbReference type="ARBA" id="ARBA00023049"/>
    </source>
</evidence>
<evidence type="ECO:0000256" key="1">
    <source>
        <dbReference type="ARBA" id="ARBA00022670"/>
    </source>
</evidence>
<evidence type="ECO:0000313" key="8">
    <source>
        <dbReference type="Proteomes" id="UP000186230"/>
    </source>
</evidence>
<dbReference type="InterPro" id="IPR001714">
    <property type="entry name" value="Pept_M24_MAP"/>
</dbReference>
<dbReference type="GO" id="GO:0008235">
    <property type="term" value="F:metalloexopeptidase activity"/>
    <property type="evidence" value="ECO:0007669"/>
    <property type="project" value="UniProtKB-ARBA"/>
</dbReference>
<dbReference type="PANTHER" id="PTHR46112">
    <property type="entry name" value="AMINOPEPTIDASE"/>
    <property type="match status" value="1"/>
</dbReference>
<dbReference type="Pfam" id="PF01321">
    <property type="entry name" value="Creatinase_N"/>
    <property type="match status" value="1"/>
</dbReference>
<keyword evidence="4" id="KW-0482">Metalloprotease</keyword>
<evidence type="ECO:0000259" key="5">
    <source>
        <dbReference type="Pfam" id="PF00557"/>
    </source>
</evidence>
<dbReference type="InterPro" id="IPR000587">
    <property type="entry name" value="Creatinase_N"/>
</dbReference>
<dbReference type="SUPFAM" id="SSF53092">
    <property type="entry name" value="Creatinase/prolidase N-terminal domain"/>
    <property type="match status" value="1"/>
</dbReference>